<evidence type="ECO:0000313" key="4">
    <source>
        <dbReference type="Proteomes" id="UP000195521"/>
    </source>
</evidence>
<keyword evidence="2" id="KW-0812">Transmembrane</keyword>
<accession>A0A1Y1JHG5</accession>
<dbReference type="OrthoDB" id="385873at2759"/>
<keyword evidence="4" id="KW-1185">Reference proteome</keyword>
<reference evidence="4" key="1">
    <citation type="submission" date="2017-04" db="EMBL/GenBank/DDBJ databases">
        <title>Plasmodium gonderi genome.</title>
        <authorList>
            <person name="Arisue N."/>
            <person name="Honma H."/>
            <person name="Kawai S."/>
            <person name="Tougan T."/>
            <person name="Tanabe K."/>
            <person name="Horii T."/>
        </authorList>
    </citation>
    <scope>NUCLEOTIDE SEQUENCE [LARGE SCALE GENOMIC DNA]</scope>
    <source>
        <strain evidence="4">ATCC 30045</strain>
    </source>
</reference>
<evidence type="ECO:0000256" key="2">
    <source>
        <dbReference type="SAM" id="Phobius"/>
    </source>
</evidence>
<keyword evidence="2" id="KW-0472">Membrane</keyword>
<feature type="region of interest" description="Disordered" evidence="1">
    <location>
        <begin position="271"/>
        <end position="292"/>
    </location>
</feature>
<protein>
    <submittedName>
        <fullName evidence="3">Rhoptry neck protein 12</fullName>
    </submittedName>
</protein>
<comment type="caution">
    <text evidence="3">The sequence shown here is derived from an EMBL/GenBank/DDBJ whole genome shotgun (WGS) entry which is preliminary data.</text>
</comment>
<evidence type="ECO:0000313" key="3">
    <source>
        <dbReference type="EMBL" id="GAW79873.1"/>
    </source>
</evidence>
<feature type="compositionally biased region" description="Polar residues" evidence="1">
    <location>
        <begin position="271"/>
        <end position="281"/>
    </location>
</feature>
<name>A0A1Y1JHG5_PLAGO</name>
<dbReference type="Proteomes" id="UP000195521">
    <property type="component" value="Unassembled WGS sequence"/>
</dbReference>
<evidence type="ECO:0000256" key="1">
    <source>
        <dbReference type="SAM" id="MobiDB-lite"/>
    </source>
</evidence>
<dbReference type="GeneID" id="39746585"/>
<dbReference type="RefSeq" id="XP_028542462.1">
    <property type="nucleotide sequence ID" value="XM_028686661.1"/>
</dbReference>
<dbReference type="EMBL" id="BDQF01000007">
    <property type="protein sequence ID" value="GAW79873.1"/>
    <property type="molecule type" value="Genomic_DNA"/>
</dbReference>
<sequence>MRKLNKLVLFFYGYFLITRIGVFTLRKQKIEGNNISLRVQGESESIGNNKGSKNEIKNACKEKSKTYGNVTNGGGTGEHTHGTQITEVQGKEEKNANVYKKNDENLQNFVSTKDSYMVENEKRDNEILSDVVIPEDAFQSAKSLCEYVVIKSDYFKTFCKMTPLFKEIQQLKKKDPHLYAQISGESYENDDTSNFQVLKDDGDKKIVMEADRHNPKISIFFLFQKMCVGGIPLACTNILKIDNVFDVNQNVQQNENDIQKMDMQEMENEITDTSNERTGNFENVADLTEEGS</sequence>
<feature type="transmembrane region" description="Helical" evidence="2">
    <location>
        <begin position="7"/>
        <end position="25"/>
    </location>
</feature>
<proteinExistence type="predicted"/>
<dbReference type="AlphaFoldDB" id="A0A1Y1JHG5"/>
<gene>
    <name evidence="3" type="ORF">PGO_060170</name>
</gene>
<keyword evidence="2" id="KW-1133">Transmembrane helix</keyword>
<organism evidence="3 4">
    <name type="scientific">Plasmodium gonderi</name>
    <dbReference type="NCBI Taxonomy" id="77519"/>
    <lineage>
        <taxon>Eukaryota</taxon>
        <taxon>Sar</taxon>
        <taxon>Alveolata</taxon>
        <taxon>Apicomplexa</taxon>
        <taxon>Aconoidasida</taxon>
        <taxon>Haemosporida</taxon>
        <taxon>Plasmodiidae</taxon>
        <taxon>Plasmodium</taxon>
        <taxon>Plasmodium (Plasmodium)</taxon>
    </lineage>
</organism>